<sequence>MSGDQPQGIKRKRETGVGKKPQAPRKSKKAEGNETECAERPPAWAEASDMPPRPDLCETLVWYKSHWAGTQATVDRGCYGVLLDGNAGKRAYVDEEIIITRLGGAYTADGSGELKLYKDQTFSGMNTAKDMLKSVELGQPIGVIIGDRFSAGKTRMPHRLNVMDFFLATDIWYEQMGKNVGMLVRLQKIDLKKKSWWAVKGSPPPPTDRDFETRPECRECSTCHSEHYRVYEDGWMCLNHKCKKFWKIDGLDMSPKDLSYHHTFLSYRFEWDVEKYLSRLNYTLDTKPPVITEQNQDEYRIGTMSNMGITCPLCGRCVPRMHYLGWKCAPEPEASDDPNEAPKEECPWKLTLNPRAVPLNWVLSPPPNDIDSFYESPRVELQSSVKVDLDVTSLSPYRRIKYTIGEMGTITHLASSSEMNSREFGPDYLFKSFQTNDLGLRRHRLGISKVTGTVTGHFLRNIGMPYKFVVPTLTQPLRETHPDVHRAYARLLWATQKVAHDSNYEYKKPNELLLLGFANGMDIGVSLHQIRDEIVFNANYVFKYHDDGEKTLGPTIVTLSLGARAAMFFRMKKSYFEGIRINNEPLKDDPVLVGCRDYEARKKLKDRFEARELTSLQYVEERRKILKLTKSHKAPPILKIELHHGHMVVMNGANLQKYYEHCVEPEGGLRFAVTARHILEDTVDEADRWMGDFNMPEHMIYDEK</sequence>
<evidence type="ECO:0000313" key="3">
    <source>
        <dbReference type="EMBL" id="KAJ5738816.1"/>
    </source>
</evidence>
<dbReference type="GO" id="GO:0051747">
    <property type="term" value="F:cytosine C-5 DNA demethylase activity"/>
    <property type="evidence" value="ECO:0007669"/>
    <property type="project" value="TreeGrafter"/>
</dbReference>
<dbReference type="InterPro" id="IPR032852">
    <property type="entry name" value="ALKBH2"/>
</dbReference>
<dbReference type="Gene3D" id="2.60.120.590">
    <property type="entry name" value="Alpha-ketoglutarate-dependent dioxygenase AlkB-like"/>
    <property type="match status" value="1"/>
</dbReference>
<keyword evidence="4" id="KW-1185">Reference proteome</keyword>
<evidence type="ECO:0000256" key="1">
    <source>
        <dbReference type="SAM" id="MobiDB-lite"/>
    </source>
</evidence>
<dbReference type="EMBL" id="JAQJAN010000002">
    <property type="protein sequence ID" value="KAJ5738816.1"/>
    <property type="molecule type" value="Genomic_DNA"/>
</dbReference>
<gene>
    <name evidence="3" type="ORF">N7493_001971</name>
</gene>
<evidence type="ECO:0000313" key="4">
    <source>
        <dbReference type="Proteomes" id="UP001215712"/>
    </source>
</evidence>
<dbReference type="GO" id="GO:0006307">
    <property type="term" value="P:DNA alkylation repair"/>
    <property type="evidence" value="ECO:0007669"/>
    <property type="project" value="TreeGrafter"/>
</dbReference>
<feature type="domain" description="Alpha-ketoglutarate-dependent dioxygenase AlkB-like" evidence="2">
    <location>
        <begin position="489"/>
        <end position="666"/>
    </location>
</feature>
<dbReference type="Proteomes" id="UP001215712">
    <property type="component" value="Unassembled WGS sequence"/>
</dbReference>
<dbReference type="InterPro" id="IPR027450">
    <property type="entry name" value="AlkB-like"/>
</dbReference>
<name>A0AAD6HV81_9EURO</name>
<evidence type="ECO:0000259" key="2">
    <source>
        <dbReference type="Pfam" id="PF13532"/>
    </source>
</evidence>
<protein>
    <recommendedName>
        <fullName evidence="2">Alpha-ketoglutarate-dependent dioxygenase AlkB-like domain-containing protein</fullName>
    </recommendedName>
</protein>
<dbReference type="PANTHER" id="PTHR31573:SF4">
    <property type="entry name" value="FE2OG DIOXYGENASE DOMAIN-CONTAINING PROTEIN"/>
    <property type="match status" value="1"/>
</dbReference>
<dbReference type="SUPFAM" id="SSF51197">
    <property type="entry name" value="Clavaminate synthase-like"/>
    <property type="match status" value="1"/>
</dbReference>
<dbReference type="InterPro" id="IPR037151">
    <property type="entry name" value="AlkB-like_sf"/>
</dbReference>
<dbReference type="GO" id="GO:0008198">
    <property type="term" value="F:ferrous iron binding"/>
    <property type="evidence" value="ECO:0007669"/>
    <property type="project" value="TreeGrafter"/>
</dbReference>
<reference evidence="3" key="2">
    <citation type="submission" date="2023-01" db="EMBL/GenBank/DDBJ databases">
        <authorList>
            <person name="Petersen C."/>
        </authorList>
    </citation>
    <scope>NUCLEOTIDE SEQUENCE</scope>
    <source>
        <strain evidence="3">IBT 17514</strain>
    </source>
</reference>
<organism evidence="3 4">
    <name type="scientific">Penicillium malachiteum</name>
    <dbReference type="NCBI Taxonomy" id="1324776"/>
    <lineage>
        <taxon>Eukaryota</taxon>
        <taxon>Fungi</taxon>
        <taxon>Dikarya</taxon>
        <taxon>Ascomycota</taxon>
        <taxon>Pezizomycotina</taxon>
        <taxon>Eurotiomycetes</taxon>
        <taxon>Eurotiomycetidae</taxon>
        <taxon>Eurotiales</taxon>
        <taxon>Aspergillaceae</taxon>
        <taxon>Penicillium</taxon>
    </lineage>
</organism>
<reference evidence="3" key="1">
    <citation type="journal article" date="2023" name="IMA Fungus">
        <title>Comparative genomic study of the Penicillium genus elucidates a diverse pangenome and 15 lateral gene transfer events.</title>
        <authorList>
            <person name="Petersen C."/>
            <person name="Sorensen T."/>
            <person name="Nielsen M.R."/>
            <person name="Sondergaard T.E."/>
            <person name="Sorensen J.L."/>
            <person name="Fitzpatrick D.A."/>
            <person name="Frisvad J.C."/>
            <person name="Nielsen K.L."/>
        </authorList>
    </citation>
    <scope>NUCLEOTIDE SEQUENCE</scope>
    <source>
        <strain evidence="3">IBT 17514</strain>
    </source>
</reference>
<proteinExistence type="predicted"/>
<accession>A0AAD6HV81</accession>
<dbReference type="PANTHER" id="PTHR31573">
    <property type="entry name" value="ALPHA-KETOGLUTARATE-DEPENDENT DIOXYGENASE ALKB HOMOLOG 2"/>
    <property type="match status" value="1"/>
</dbReference>
<comment type="caution">
    <text evidence="3">The sequence shown here is derived from an EMBL/GenBank/DDBJ whole genome shotgun (WGS) entry which is preliminary data.</text>
</comment>
<feature type="region of interest" description="Disordered" evidence="1">
    <location>
        <begin position="1"/>
        <end position="51"/>
    </location>
</feature>
<dbReference type="GO" id="GO:0035516">
    <property type="term" value="F:broad specificity oxidative DNA demethylase activity"/>
    <property type="evidence" value="ECO:0007669"/>
    <property type="project" value="TreeGrafter"/>
</dbReference>
<dbReference type="Pfam" id="PF13532">
    <property type="entry name" value="2OG-FeII_Oxy_2"/>
    <property type="match status" value="1"/>
</dbReference>
<dbReference type="AlphaFoldDB" id="A0AAD6HV81"/>